<dbReference type="SMART" id="SM00387">
    <property type="entry name" value="HATPase_c"/>
    <property type="match status" value="1"/>
</dbReference>
<evidence type="ECO:0000313" key="7">
    <source>
        <dbReference type="EMBL" id="EIJ44246.1"/>
    </source>
</evidence>
<dbReference type="SUPFAM" id="SSF52540">
    <property type="entry name" value="P-loop containing nucleoside triphosphate hydrolases"/>
    <property type="match status" value="1"/>
</dbReference>
<dbReference type="InterPro" id="IPR036097">
    <property type="entry name" value="HisK_dim/P_sf"/>
</dbReference>
<gene>
    <name evidence="7" type="ORF">BegalDRAFT_3432</name>
</gene>
<dbReference type="eggNOG" id="COG3899">
    <property type="taxonomic scope" value="Bacteria"/>
</dbReference>
<evidence type="ECO:0000259" key="6">
    <source>
        <dbReference type="PROSITE" id="PS50113"/>
    </source>
</evidence>
<dbReference type="GO" id="GO:0000155">
    <property type="term" value="F:phosphorelay sensor kinase activity"/>
    <property type="evidence" value="ECO:0007669"/>
    <property type="project" value="InterPro"/>
</dbReference>
<dbReference type="SUPFAM" id="SSF55874">
    <property type="entry name" value="ATPase domain of HSP90 chaperone/DNA topoisomerase II/histidine kinase"/>
    <property type="match status" value="1"/>
</dbReference>
<feature type="domain" description="Histidine kinase" evidence="5">
    <location>
        <begin position="1672"/>
        <end position="1902"/>
    </location>
</feature>
<evidence type="ECO:0000259" key="5">
    <source>
        <dbReference type="PROSITE" id="PS50109"/>
    </source>
</evidence>
<dbReference type="InterPro" id="IPR011009">
    <property type="entry name" value="Kinase-like_dom_sf"/>
</dbReference>
<dbReference type="CDD" id="cd00130">
    <property type="entry name" value="PAS"/>
    <property type="match status" value="1"/>
</dbReference>
<dbReference type="EMBL" id="JH600070">
    <property type="protein sequence ID" value="EIJ44246.1"/>
    <property type="molecule type" value="Genomic_DNA"/>
</dbReference>
<organism evidence="7 8">
    <name type="scientific">Beggiatoa alba B18LD</name>
    <dbReference type="NCBI Taxonomy" id="395493"/>
    <lineage>
        <taxon>Bacteria</taxon>
        <taxon>Pseudomonadati</taxon>
        <taxon>Pseudomonadota</taxon>
        <taxon>Gammaproteobacteria</taxon>
        <taxon>Thiotrichales</taxon>
        <taxon>Thiotrichaceae</taxon>
        <taxon>Beggiatoa</taxon>
    </lineage>
</organism>
<dbReference type="Pfam" id="PF13191">
    <property type="entry name" value="AAA_16"/>
    <property type="match status" value="1"/>
</dbReference>
<dbReference type="Pfam" id="PF01590">
    <property type="entry name" value="GAF"/>
    <property type="match status" value="1"/>
</dbReference>
<proteinExistence type="predicted"/>
<evidence type="ECO:0000256" key="2">
    <source>
        <dbReference type="ARBA" id="ARBA00012438"/>
    </source>
</evidence>
<dbReference type="SMART" id="SM00091">
    <property type="entry name" value="PAS"/>
    <property type="match status" value="1"/>
</dbReference>
<evidence type="ECO:0000313" key="8">
    <source>
        <dbReference type="Proteomes" id="UP000005744"/>
    </source>
</evidence>
<dbReference type="SUPFAM" id="SSF55785">
    <property type="entry name" value="PYP-like sensor domain (PAS domain)"/>
    <property type="match status" value="1"/>
</dbReference>
<dbReference type="InterPro" id="IPR005467">
    <property type="entry name" value="His_kinase_dom"/>
</dbReference>
<dbReference type="SUPFAM" id="SSF47384">
    <property type="entry name" value="Homodimeric domain of signal transducing histidine kinase"/>
    <property type="match status" value="1"/>
</dbReference>
<name>I3CKV3_9GAMM</name>
<keyword evidence="3" id="KW-0175">Coiled coil</keyword>
<dbReference type="InterPro" id="IPR003661">
    <property type="entry name" value="HisK_dim/P_dom"/>
</dbReference>
<dbReference type="SUPFAM" id="SSF55781">
    <property type="entry name" value="GAF domain-like"/>
    <property type="match status" value="1"/>
</dbReference>
<keyword evidence="8" id="KW-1185">Reference proteome</keyword>
<feature type="domain" description="Protein kinase" evidence="4">
    <location>
        <begin position="7"/>
        <end position="270"/>
    </location>
</feature>
<dbReference type="Proteomes" id="UP000005744">
    <property type="component" value="Unassembled WGS sequence"/>
</dbReference>
<evidence type="ECO:0000259" key="4">
    <source>
        <dbReference type="PROSITE" id="PS50011"/>
    </source>
</evidence>
<dbReference type="Pfam" id="PF13426">
    <property type="entry name" value="PAS_9"/>
    <property type="match status" value="1"/>
</dbReference>
<dbReference type="Gene3D" id="3.30.450.20">
    <property type="entry name" value="PAS domain"/>
    <property type="match status" value="1"/>
</dbReference>
<dbReference type="InterPro" id="IPR000719">
    <property type="entry name" value="Prot_kinase_dom"/>
</dbReference>
<dbReference type="InterPro" id="IPR003594">
    <property type="entry name" value="HATPase_dom"/>
</dbReference>
<dbReference type="PROSITE" id="PS50011">
    <property type="entry name" value="PROTEIN_KINASE_DOM"/>
    <property type="match status" value="1"/>
</dbReference>
<dbReference type="Gene3D" id="1.10.287.130">
    <property type="match status" value="1"/>
</dbReference>
<dbReference type="SUPFAM" id="SSF56112">
    <property type="entry name" value="Protein kinase-like (PK-like)"/>
    <property type="match status" value="1"/>
</dbReference>
<dbReference type="InterPro" id="IPR003018">
    <property type="entry name" value="GAF"/>
</dbReference>
<accession>I3CKV3</accession>
<dbReference type="PROSITE" id="PS50113">
    <property type="entry name" value="PAC"/>
    <property type="match status" value="1"/>
</dbReference>
<dbReference type="CDD" id="cd00082">
    <property type="entry name" value="HisKA"/>
    <property type="match status" value="1"/>
</dbReference>
<dbReference type="SMART" id="SM00065">
    <property type="entry name" value="GAF"/>
    <property type="match status" value="1"/>
</dbReference>
<dbReference type="PANTHER" id="PTHR43642">
    <property type="entry name" value="HYBRID SIGNAL TRANSDUCTION HISTIDINE KINASE G"/>
    <property type="match status" value="1"/>
</dbReference>
<protein>
    <recommendedName>
        <fullName evidence="2">histidine kinase</fullName>
        <ecNumber evidence="2">2.7.13.3</ecNumber>
    </recommendedName>
</protein>
<dbReference type="Gene3D" id="3.40.50.300">
    <property type="entry name" value="P-loop containing nucleotide triphosphate hydrolases"/>
    <property type="match status" value="1"/>
</dbReference>
<dbReference type="eggNOG" id="COG2203">
    <property type="taxonomic scope" value="Bacteria"/>
</dbReference>
<feature type="coiled-coil region" evidence="3">
    <location>
        <begin position="1622"/>
        <end position="1663"/>
    </location>
</feature>
<dbReference type="Gene3D" id="3.30.200.20">
    <property type="entry name" value="Phosphorylase Kinase, domain 1"/>
    <property type="match status" value="1"/>
</dbReference>
<dbReference type="PROSITE" id="PS50109">
    <property type="entry name" value="HIS_KIN"/>
    <property type="match status" value="1"/>
</dbReference>
<dbReference type="InterPro" id="IPR000700">
    <property type="entry name" value="PAS-assoc_C"/>
</dbReference>
<dbReference type="eggNOG" id="COG4191">
    <property type="taxonomic scope" value="Bacteria"/>
</dbReference>
<dbReference type="Pfam" id="PF00069">
    <property type="entry name" value="Pkinase"/>
    <property type="match status" value="1"/>
</dbReference>
<sequence length="1904" mass="217736">MNLLTDYQNLSLLYESATSLIYRGIRAIDQQRIILKVLKEEYPSLSELSRYQQEYEITKAFQHEGIIQVYALEKHQHGLMIVVEDFGGDSLKILRTQRTFNIEENLNIACRLASILADIHAANVIHKDINPSNIVFNPISQQLKIIDFGISSRLPREIPSLKNPHQLEGTLAYVSPEQTGRMNRFIDYRTDFYALGVTLYELFTGKLPFDESDSLTLVHCHLAKNPIPPHQLNSNIPLTLSNIILKLMEKMAENRYQNAWGLQADLETCLQAWRKNQMIPLFPLGQQDKTDKFQIPQKLYGRDHEIICLMDTFARVCQGKTELLLVSGFSGVGKSFLINEVYKPLTEKRGYFISGKYEQYQRNIPYFAFTQAFNEFCNTILAESAQQLAIWQEKILVAVKENGQVLIDIIPRLALIIGEQPPVAPVSAQEAQNRFNLVFQAFLNALGRDEHPLVIFIDDLQWADTASLYLLKSLLANNHSRYSLLIGAYRDNEVDKTHPLNHLLTDIPPTVITNIYLNNLAYSHVNALIADALLCNVQQTHTLTELVYQKTQGNAFFTTAFLKSLHDESLIQFDVKQGAWGWDVPRIQAKNLTDNVLILMAGKIYQFPAVTQRVLQLAACIGNQFDLYTLSLINAQSPTITLQQLWLALYEGLIIPLDNHYKFIKDSEYHITDHLLASKTLFKFQHDKVQQAAYSLLTTTESTQIHLQIGRLLFANTATKQLDDKLFDIVNQWNVGISLMNDAEECRQLAELNCLAGEKAKTAAAYLPALNYLQTGLSLLGEQRWQQHYHLSLRLTEQAAEAAYLNTQFAQMQTLAEQVLQHARELLDKVKIYHVMIQAHIAQNQPSQAVQTAMTILRLLGVKFPTHPRAWHIHLSLWQTRWLLWRHPIETLNQHPPMTDPRCLAVMRILSSVSFASYYVQPDLFILISLKLVQLSIKNGNTASAAIAYASYGLILCYVTGDIELGYQFGQLALQMLEQFPQNEFKAKTIFMVNIFIHHWKEDVKETLIPFQNNYYLGLESGDLESAALSAFLYVCHAYCSGGRELQRLEEESANYLQIIKQLKQEITLHRHAIYHQAIVNLLGRTSDPCKLSGQYFDETVLLPLHQLNNNKTVPFRFYSAKLTLCYWFENYSEAAQCAQQTAHYLDAGKALFIVPIFIFYDALTALQQYETASPTEQKALRHRIRANQRKLKHWADHAPMNYLHKWWLVEAEKARVFGNPDRCHAAYEQAILLAQTHEYLHEEALACELAGKFYLARHNLQLARFYLHGAHYAWTRWGALAKAQQLEKRYPQLLSSKQLNTHQHAQNTHTEEVSHANTQNLDLLSVLKASQAIATEIVLPHLLTQLMRIVLENAGAQRGVLLLEKQSQWLIEAEGKLNPLRISVLQSQSINAVEQTSLPISLINYVLRTHESINLADALHRGQFIHDPYILHHQTKSILCLPLLKKNELGGILYLENSLATAVFTEERTQILNLLSAQLLISIDNARLYQSLRESEERFRIIAETTPLAFLLTRPTDGYILYANPQASLTFGMPEERLRHAYTTDLYHSPSEQTQILSQFCQEGVLRDYEVQIKRGDGQLIWVTLFIAPVLFEQQQVLLNTYYDITDRKRMEQERLLLVQEREAKNIALQLNKEIQAQKEELADTVAQLQSTQQQLIEAEKMAALGNLVAGVAHELNTPIGISITAASQLELNTQEIQTQCQQNLLKRSELNNYLDNAVQISHLLLVNLRRTAELVNTFKQVAVEQSSEPLQVFNIKAQLHNILLTLQPYFQQTAHQVQIDCPEQLQLTSYPNLFSQIFTHLITNSLTHGFRFLEAGEIIINVHDRLDHLIFIYRDNGSGIPQTIQAQLFEPFVTTERQQGKSGLGLHIVYNLVVHHLKGQISYHPTVQGVQFSLRFPHHIDQ</sequence>
<dbReference type="NCBIfam" id="TIGR00229">
    <property type="entry name" value="sensory_box"/>
    <property type="match status" value="1"/>
</dbReference>
<dbReference type="Gene3D" id="3.30.565.10">
    <property type="entry name" value="Histidine kinase-like ATPase, C-terminal domain"/>
    <property type="match status" value="1"/>
</dbReference>
<dbReference type="InterPro" id="IPR000014">
    <property type="entry name" value="PAS"/>
</dbReference>
<dbReference type="eggNOG" id="COG0515">
    <property type="taxonomic scope" value="Bacteria"/>
</dbReference>
<evidence type="ECO:0000256" key="1">
    <source>
        <dbReference type="ARBA" id="ARBA00000085"/>
    </source>
</evidence>
<dbReference type="InterPro" id="IPR041664">
    <property type="entry name" value="AAA_16"/>
</dbReference>
<dbReference type="GO" id="GO:0005524">
    <property type="term" value="F:ATP binding"/>
    <property type="evidence" value="ECO:0007669"/>
    <property type="project" value="InterPro"/>
</dbReference>
<dbReference type="InterPro" id="IPR036890">
    <property type="entry name" value="HATPase_C_sf"/>
</dbReference>
<comment type="catalytic activity">
    <reaction evidence="1">
        <text>ATP + protein L-histidine = ADP + protein N-phospho-L-histidine.</text>
        <dbReference type="EC" id="2.7.13.3"/>
    </reaction>
</comment>
<dbReference type="Gene3D" id="1.10.510.10">
    <property type="entry name" value="Transferase(Phosphotransferase) domain 1"/>
    <property type="match status" value="1"/>
</dbReference>
<dbReference type="HOGENOM" id="CLU_000445_34_1_6"/>
<dbReference type="InterPro" id="IPR027417">
    <property type="entry name" value="P-loop_NTPase"/>
</dbReference>
<dbReference type="OrthoDB" id="9801841at2"/>
<dbReference type="CDD" id="cd00075">
    <property type="entry name" value="HATPase"/>
    <property type="match status" value="1"/>
</dbReference>
<dbReference type="InterPro" id="IPR035965">
    <property type="entry name" value="PAS-like_dom_sf"/>
</dbReference>
<dbReference type="InterPro" id="IPR029016">
    <property type="entry name" value="GAF-like_dom_sf"/>
</dbReference>
<reference evidence="7 8" key="1">
    <citation type="submission" date="2011-11" db="EMBL/GenBank/DDBJ databases">
        <title>Improved High-Quality Draft sequence of Beggiatoa alba B18lD.</title>
        <authorList>
            <consortium name="US DOE Joint Genome Institute"/>
            <person name="Lucas S."/>
            <person name="Han J."/>
            <person name="Lapidus A."/>
            <person name="Cheng J.-F."/>
            <person name="Goodwin L."/>
            <person name="Pitluck S."/>
            <person name="Peters L."/>
            <person name="Mikhailova N."/>
            <person name="Held B."/>
            <person name="Detter J.C."/>
            <person name="Han C."/>
            <person name="Tapia R."/>
            <person name="Land M."/>
            <person name="Hauser L."/>
            <person name="Kyrpides N."/>
            <person name="Ivanova N."/>
            <person name="Pagani I."/>
            <person name="Samuel K."/>
            <person name="Teske A."/>
            <person name="Mueller J."/>
            <person name="Woyke T."/>
        </authorList>
    </citation>
    <scope>NUCLEOTIDE SEQUENCE [LARGE SCALE GENOMIC DNA]</scope>
    <source>
        <strain evidence="7 8">B18LD</strain>
    </source>
</reference>
<dbReference type="InterPro" id="IPR053159">
    <property type="entry name" value="Hybrid_Histidine_Kinase"/>
</dbReference>
<feature type="domain" description="PAC" evidence="6">
    <location>
        <begin position="1568"/>
        <end position="1618"/>
    </location>
</feature>
<dbReference type="RefSeq" id="WP_002692142.1">
    <property type="nucleotide sequence ID" value="NZ_JH600070.1"/>
</dbReference>
<dbReference type="EC" id="2.7.13.3" evidence="2"/>
<dbReference type="Gene3D" id="3.30.450.40">
    <property type="match status" value="1"/>
</dbReference>
<dbReference type="STRING" id="395493.BegalDRAFT_3432"/>
<dbReference type="PANTHER" id="PTHR43642:SF1">
    <property type="entry name" value="HYBRID SIGNAL TRANSDUCTION HISTIDINE KINASE G"/>
    <property type="match status" value="1"/>
</dbReference>
<dbReference type="CDD" id="cd14014">
    <property type="entry name" value="STKc_PknB_like"/>
    <property type="match status" value="1"/>
</dbReference>
<evidence type="ECO:0000256" key="3">
    <source>
        <dbReference type="SAM" id="Coils"/>
    </source>
</evidence>
<dbReference type="Pfam" id="PF02518">
    <property type="entry name" value="HATPase_c"/>
    <property type="match status" value="1"/>
</dbReference>